<dbReference type="Proteomes" id="UP000009170">
    <property type="component" value="Unassembled WGS sequence"/>
</dbReference>
<dbReference type="GO" id="GO:0045454">
    <property type="term" value="P:cell redox homeostasis"/>
    <property type="evidence" value="ECO:0007669"/>
    <property type="project" value="TreeGrafter"/>
</dbReference>
<dbReference type="SUPFAM" id="SSF52833">
    <property type="entry name" value="Thioredoxin-like"/>
    <property type="match status" value="1"/>
</dbReference>
<evidence type="ECO:0000256" key="2">
    <source>
        <dbReference type="SAM" id="MobiDB-lite"/>
    </source>
</evidence>
<dbReference type="PANTHER" id="PTHR43601">
    <property type="entry name" value="THIOREDOXIN, MITOCHONDRIAL"/>
    <property type="match status" value="1"/>
</dbReference>
<name>A0A090MBN3_OSTTA</name>
<dbReference type="AlphaFoldDB" id="A0A090MBN3"/>
<dbReference type="InterPro" id="IPR036249">
    <property type="entry name" value="Thioredoxin-like_sf"/>
</dbReference>
<dbReference type="STRING" id="70448.A0A090MBN3"/>
<dbReference type="InterPro" id="IPR017937">
    <property type="entry name" value="Thioredoxin_CS"/>
</dbReference>
<organism evidence="4 5">
    <name type="scientific">Ostreococcus tauri</name>
    <name type="common">Marine green alga</name>
    <dbReference type="NCBI Taxonomy" id="70448"/>
    <lineage>
        <taxon>Eukaryota</taxon>
        <taxon>Viridiplantae</taxon>
        <taxon>Chlorophyta</taxon>
        <taxon>Mamiellophyceae</taxon>
        <taxon>Mamiellales</taxon>
        <taxon>Bathycoccaceae</taxon>
        <taxon>Ostreococcus</taxon>
    </lineage>
</organism>
<dbReference type="InParanoid" id="A0A090MBN3"/>
<dbReference type="PANTHER" id="PTHR43601:SF32">
    <property type="entry name" value="THIOREDOXIN-LIKE 2-2, CHLOROPLASTIC"/>
    <property type="match status" value="1"/>
</dbReference>
<keyword evidence="5" id="KW-1185">Reference proteome</keyword>
<proteinExistence type="inferred from homology"/>
<sequence>MRAGVASTRSARTTTGRAFERARDAGGRPRARVVRRARISTKDPWWEKGGEENMVECVDTGAFLNLLNVHSDKLIVVDVYARWCGACRALYPKLCKLAREYPEVVFVKVNFDDNKLLCKSLGVKVLPYFKFYRGSDGCVAAFSASIAKIKLLRAALDEHSSERCSLIEGKVEYNDLDDLAELEAMSPEERAAAEPSSVSS</sequence>
<evidence type="ECO:0000313" key="5">
    <source>
        <dbReference type="Proteomes" id="UP000009170"/>
    </source>
</evidence>
<dbReference type="FunCoup" id="A0A090MBN3">
    <property type="interactions" value="147"/>
</dbReference>
<evidence type="ECO:0000259" key="3">
    <source>
        <dbReference type="PROSITE" id="PS51352"/>
    </source>
</evidence>
<dbReference type="KEGG" id="ota:OT_ostta10g03365"/>
<dbReference type="Pfam" id="PF00085">
    <property type="entry name" value="Thioredoxin"/>
    <property type="match status" value="1"/>
</dbReference>
<accession>A0A090MBN3</accession>
<feature type="compositionally biased region" description="Low complexity" evidence="2">
    <location>
        <begin position="1"/>
        <end position="17"/>
    </location>
</feature>
<dbReference type="OrthoDB" id="2121326at2759"/>
<dbReference type="GeneID" id="9832112"/>
<dbReference type="RefSeq" id="XP_022839864.1">
    <property type="nucleotide sequence ID" value="XM_022983238.1"/>
</dbReference>
<comment type="similarity">
    <text evidence="1">Belongs to the thioredoxin family.</text>
</comment>
<feature type="domain" description="Thioredoxin" evidence="3">
    <location>
        <begin position="31"/>
        <end position="161"/>
    </location>
</feature>
<evidence type="ECO:0000313" key="4">
    <source>
        <dbReference type="EMBL" id="CEF99489.1"/>
    </source>
</evidence>
<dbReference type="CDD" id="cd02947">
    <property type="entry name" value="TRX_family"/>
    <property type="match status" value="1"/>
</dbReference>
<reference evidence="4 5" key="2">
    <citation type="journal article" date="2014" name="BMC Genomics">
        <title>An improved genome of the model marine alga Ostreococcus tauri unfolds by assessing Illumina de novo assemblies.</title>
        <authorList>
            <person name="Blanc-Mathieu R."/>
            <person name="Verhelst B."/>
            <person name="Derelle E."/>
            <person name="Rombauts S."/>
            <person name="Bouget F.Y."/>
            <person name="Carre I."/>
            <person name="Chateau A."/>
            <person name="Eyre-Walker A."/>
            <person name="Grimsley N."/>
            <person name="Moreau H."/>
            <person name="Piegu B."/>
            <person name="Rivals E."/>
            <person name="Schackwitz W."/>
            <person name="Van de Peer Y."/>
            <person name="Piganeau G."/>
        </authorList>
    </citation>
    <scope>NUCLEOTIDE SEQUENCE [LARGE SCALE GENOMIC DNA]</scope>
    <source>
        <strain evidence="5">OTTH 0595 / CCAP 157/2 / RCC745</strain>
    </source>
</reference>
<dbReference type="PROSITE" id="PS51352">
    <property type="entry name" value="THIOREDOXIN_2"/>
    <property type="match status" value="1"/>
</dbReference>
<protein>
    <submittedName>
        <fullName evidence="4">Thioredoxin, conserved site</fullName>
    </submittedName>
</protein>
<feature type="region of interest" description="Disordered" evidence="2">
    <location>
        <begin position="1"/>
        <end position="26"/>
    </location>
</feature>
<reference evidence="5" key="1">
    <citation type="journal article" date="2006" name="Proc. Natl. Acad. Sci. U.S.A.">
        <title>Genome analysis of the smallest free-living eukaryote Ostreococcus tauri unveils many unique features.</title>
        <authorList>
            <person name="Derelle E."/>
            <person name="Ferraz C."/>
            <person name="Rombauts S."/>
            <person name="Rouze P."/>
            <person name="Worden A.Z."/>
            <person name="Robbens S."/>
            <person name="Partensky F."/>
            <person name="Degroeve S."/>
            <person name="Echeynie S."/>
            <person name="Cooke R."/>
            <person name="Saeys Y."/>
            <person name="Wuyts J."/>
            <person name="Jabbari K."/>
            <person name="Bowler C."/>
            <person name="Panaud O."/>
            <person name="Piegu B."/>
            <person name="Ball S.G."/>
            <person name="Ral J.-P."/>
            <person name="Bouget F.-Y."/>
            <person name="Piganeau G."/>
            <person name="De Baets B."/>
            <person name="Picard A."/>
            <person name="Delseny M."/>
            <person name="Demaille J."/>
            <person name="Van de Peer Y."/>
            <person name="Moreau H."/>
        </authorList>
    </citation>
    <scope>NUCLEOTIDE SEQUENCE [LARGE SCALE GENOMIC DNA]</scope>
    <source>
        <strain evidence="5">OTTH 0595 / CCAP 157/2 / RCC745</strain>
    </source>
</reference>
<dbReference type="InterPro" id="IPR013766">
    <property type="entry name" value="Thioredoxin_domain"/>
</dbReference>
<dbReference type="EMBL" id="CAID01000010">
    <property type="protein sequence ID" value="CEF99489.1"/>
    <property type="molecule type" value="Genomic_DNA"/>
</dbReference>
<dbReference type="Gene3D" id="3.40.30.10">
    <property type="entry name" value="Glutaredoxin"/>
    <property type="match status" value="1"/>
</dbReference>
<dbReference type="PROSITE" id="PS00194">
    <property type="entry name" value="THIOREDOXIN_1"/>
    <property type="match status" value="1"/>
</dbReference>
<dbReference type="GO" id="GO:0009507">
    <property type="term" value="C:chloroplast"/>
    <property type="evidence" value="ECO:0007669"/>
    <property type="project" value="TreeGrafter"/>
</dbReference>
<gene>
    <name evidence="4" type="ORF">OT_ostta10g03365</name>
</gene>
<comment type="caution">
    <text evidence="4">The sequence shown here is derived from an EMBL/GenBank/DDBJ whole genome shotgun (WGS) entry which is preliminary data.</text>
</comment>
<evidence type="ECO:0000256" key="1">
    <source>
        <dbReference type="ARBA" id="ARBA00008987"/>
    </source>
</evidence>